<gene>
    <name evidence="1" type="ORF">ES332_D09G161200v1</name>
</gene>
<evidence type="ECO:0000313" key="2">
    <source>
        <dbReference type="Proteomes" id="UP000322667"/>
    </source>
</evidence>
<organism evidence="1 2">
    <name type="scientific">Gossypium tomentosum</name>
    <name type="common">Hawaiian cotton</name>
    <name type="synonym">Gossypium sandvicense</name>
    <dbReference type="NCBI Taxonomy" id="34277"/>
    <lineage>
        <taxon>Eukaryota</taxon>
        <taxon>Viridiplantae</taxon>
        <taxon>Streptophyta</taxon>
        <taxon>Embryophyta</taxon>
        <taxon>Tracheophyta</taxon>
        <taxon>Spermatophyta</taxon>
        <taxon>Magnoliopsida</taxon>
        <taxon>eudicotyledons</taxon>
        <taxon>Gunneridae</taxon>
        <taxon>Pentapetalae</taxon>
        <taxon>rosids</taxon>
        <taxon>malvids</taxon>
        <taxon>Malvales</taxon>
        <taxon>Malvaceae</taxon>
        <taxon>Malvoideae</taxon>
        <taxon>Gossypium</taxon>
    </lineage>
</organism>
<evidence type="ECO:0000313" key="1">
    <source>
        <dbReference type="EMBL" id="TYH54341.1"/>
    </source>
</evidence>
<accession>A0A5D2JHE7</accession>
<dbReference type="Proteomes" id="UP000322667">
    <property type="component" value="Chromosome D09"/>
</dbReference>
<protein>
    <submittedName>
        <fullName evidence="1">Uncharacterized protein</fullName>
    </submittedName>
</protein>
<name>A0A5D2JHE7_GOSTO</name>
<keyword evidence="2" id="KW-1185">Reference proteome</keyword>
<dbReference type="EMBL" id="CM017631">
    <property type="protein sequence ID" value="TYH54341.1"/>
    <property type="molecule type" value="Genomic_DNA"/>
</dbReference>
<reference evidence="1 2" key="1">
    <citation type="submission" date="2019-07" db="EMBL/GenBank/DDBJ databases">
        <title>WGS assembly of Gossypium tomentosum.</title>
        <authorList>
            <person name="Chen Z.J."/>
            <person name="Sreedasyam A."/>
            <person name="Ando A."/>
            <person name="Song Q."/>
            <person name="De L."/>
            <person name="Hulse-Kemp A."/>
            <person name="Ding M."/>
            <person name="Ye W."/>
            <person name="Kirkbride R."/>
            <person name="Jenkins J."/>
            <person name="Plott C."/>
            <person name="Lovell J."/>
            <person name="Lin Y.-M."/>
            <person name="Vaughn R."/>
            <person name="Liu B."/>
            <person name="Li W."/>
            <person name="Simpson S."/>
            <person name="Scheffler B."/>
            <person name="Saski C."/>
            <person name="Grover C."/>
            <person name="Hu G."/>
            <person name="Conover J."/>
            <person name="Carlson J."/>
            <person name="Shu S."/>
            <person name="Boston L."/>
            <person name="Williams M."/>
            <person name="Peterson D."/>
            <person name="Mcgee K."/>
            <person name="Jones D."/>
            <person name="Wendel J."/>
            <person name="Stelly D."/>
            <person name="Grimwood J."/>
            <person name="Schmutz J."/>
        </authorList>
    </citation>
    <scope>NUCLEOTIDE SEQUENCE [LARGE SCALE GENOMIC DNA]</scope>
    <source>
        <strain evidence="1">7179.01</strain>
    </source>
</reference>
<dbReference type="AlphaFoldDB" id="A0A5D2JHE7"/>
<proteinExistence type="predicted"/>
<sequence length="75" mass="8923">MVVLLPLVGCQWQESRYAWFGGAEYWKLIGIFSSRQFQHELAERMEIQKLRCHLVNLLGLSQRVLCSRFMNKKIH</sequence>